<organism evidence="7 8">
    <name type="scientific">Vanrija albida</name>
    <dbReference type="NCBI Taxonomy" id="181172"/>
    <lineage>
        <taxon>Eukaryota</taxon>
        <taxon>Fungi</taxon>
        <taxon>Dikarya</taxon>
        <taxon>Basidiomycota</taxon>
        <taxon>Agaricomycotina</taxon>
        <taxon>Tremellomycetes</taxon>
        <taxon>Trichosporonales</taxon>
        <taxon>Trichosporonaceae</taxon>
        <taxon>Vanrija</taxon>
    </lineage>
</organism>
<sequence>MTATDTTSTSPDWAQRAAAKRAARDALLPPDTLLPPGTVPASTADVSAVPRTCGLLSAQELEITESDTGDILARLASGQWSAEAVTRAFCRRASIAHQLTNCLTEVFFEAGLARARALDDEFKRTGKARGPLHGLPISLKEQIGVAGVERSFGFVGFLGRVCERDSALVEILLAAGAVPYCATNIAQGLFFGEAVNNVFGETVNPYNRTLTPGGSSGGEGALLALRGSPLGVGSDIGGSVRIPAGHCGLYAFRPSYGRVPYEGTCNSQEGQDSIRSVLGPMSTSLAPLRTLFKAVLDGAPWRLDPQVLRQPWSASGAALAEHGGGERLVFGMLLDDGVVRPVPPYARAMAETAAALEAAGHAVVPFTPHAAAEGMRLFYESFGADGMRDLFDTLALSGEPRAGPHAAQGQGQELSVTQWWALHRRKGEYLKQQLDAWNATAATTGTGRPVDAVICSVAGNAAQLLRQPQYHTYTHWCNLADYPAVAIPVTHDPATYANAPIGLQVVAQKGEDEAVLAMAEIVDNALKAHSASTPR</sequence>
<accession>A0ABR3Q269</accession>
<evidence type="ECO:0000256" key="4">
    <source>
        <dbReference type="ARBA" id="ARBA00022801"/>
    </source>
</evidence>
<comment type="catalytic activity">
    <reaction evidence="1">
        <text>a monocarboxylic acid amide + H2O = a monocarboxylate + NH4(+)</text>
        <dbReference type="Rhea" id="RHEA:12020"/>
        <dbReference type="ChEBI" id="CHEBI:15377"/>
        <dbReference type="ChEBI" id="CHEBI:28938"/>
        <dbReference type="ChEBI" id="CHEBI:35757"/>
        <dbReference type="ChEBI" id="CHEBI:83628"/>
        <dbReference type="EC" id="3.5.1.4"/>
    </reaction>
</comment>
<dbReference type="PIRSF" id="PIRSF001221">
    <property type="entry name" value="Amidase_fungi"/>
    <property type="match status" value="1"/>
</dbReference>
<feature type="region of interest" description="Disordered" evidence="5">
    <location>
        <begin position="19"/>
        <end position="39"/>
    </location>
</feature>
<dbReference type="GeneID" id="95986604"/>
<dbReference type="EC" id="3.5.1.4" evidence="3"/>
<dbReference type="PANTHER" id="PTHR46072:SF2">
    <property type="entry name" value="AMIDASE (EUROFUNG)"/>
    <property type="match status" value="1"/>
</dbReference>
<evidence type="ECO:0000256" key="2">
    <source>
        <dbReference type="ARBA" id="ARBA00009199"/>
    </source>
</evidence>
<feature type="compositionally biased region" description="Low complexity" evidence="5">
    <location>
        <begin position="25"/>
        <end position="36"/>
    </location>
</feature>
<evidence type="ECO:0000313" key="8">
    <source>
        <dbReference type="Proteomes" id="UP001565368"/>
    </source>
</evidence>
<dbReference type="InterPro" id="IPR023631">
    <property type="entry name" value="Amidase_dom"/>
</dbReference>
<evidence type="ECO:0000313" key="7">
    <source>
        <dbReference type="EMBL" id="KAL1408748.1"/>
    </source>
</evidence>
<dbReference type="PROSITE" id="PS00571">
    <property type="entry name" value="AMIDASES"/>
    <property type="match status" value="1"/>
</dbReference>
<dbReference type="SUPFAM" id="SSF75304">
    <property type="entry name" value="Amidase signature (AS) enzymes"/>
    <property type="match status" value="1"/>
</dbReference>
<dbReference type="PANTHER" id="PTHR46072">
    <property type="entry name" value="AMIDASE-RELATED-RELATED"/>
    <property type="match status" value="1"/>
</dbReference>
<protein>
    <recommendedName>
        <fullName evidence="3">amidase</fullName>
        <ecNumber evidence="3">3.5.1.4</ecNumber>
    </recommendedName>
</protein>
<dbReference type="RefSeq" id="XP_069208692.1">
    <property type="nucleotide sequence ID" value="XM_069354050.1"/>
</dbReference>
<dbReference type="Proteomes" id="UP001565368">
    <property type="component" value="Unassembled WGS sequence"/>
</dbReference>
<comment type="caution">
    <text evidence="7">The sequence shown here is derived from an EMBL/GenBank/DDBJ whole genome shotgun (WGS) entry which is preliminary data.</text>
</comment>
<comment type="similarity">
    <text evidence="2">Belongs to the amidase family.</text>
</comment>
<dbReference type="InterPro" id="IPR036928">
    <property type="entry name" value="AS_sf"/>
</dbReference>
<dbReference type="Gene3D" id="3.90.1300.10">
    <property type="entry name" value="Amidase signature (AS) domain"/>
    <property type="match status" value="1"/>
</dbReference>
<evidence type="ECO:0000256" key="5">
    <source>
        <dbReference type="SAM" id="MobiDB-lite"/>
    </source>
</evidence>
<proteinExistence type="inferred from homology"/>
<dbReference type="Pfam" id="PF01425">
    <property type="entry name" value="Amidase"/>
    <property type="match status" value="1"/>
</dbReference>
<keyword evidence="8" id="KW-1185">Reference proteome</keyword>
<keyword evidence="4" id="KW-0378">Hydrolase</keyword>
<dbReference type="EMBL" id="JBBXJM010000004">
    <property type="protein sequence ID" value="KAL1408748.1"/>
    <property type="molecule type" value="Genomic_DNA"/>
</dbReference>
<evidence type="ECO:0000256" key="3">
    <source>
        <dbReference type="ARBA" id="ARBA00012922"/>
    </source>
</evidence>
<evidence type="ECO:0000256" key="1">
    <source>
        <dbReference type="ARBA" id="ARBA00001311"/>
    </source>
</evidence>
<gene>
    <name evidence="7" type="ORF">Q8F55_005561</name>
</gene>
<evidence type="ECO:0000259" key="6">
    <source>
        <dbReference type="Pfam" id="PF01425"/>
    </source>
</evidence>
<name>A0ABR3Q269_9TREE</name>
<reference evidence="7 8" key="1">
    <citation type="submission" date="2023-08" db="EMBL/GenBank/DDBJ databases">
        <title>Annotated Genome Sequence of Vanrija albida AlHP1.</title>
        <authorList>
            <person name="Herzog R."/>
        </authorList>
    </citation>
    <scope>NUCLEOTIDE SEQUENCE [LARGE SCALE GENOMIC DNA]</scope>
    <source>
        <strain evidence="7 8">AlHP1</strain>
    </source>
</reference>
<feature type="domain" description="Amidase" evidence="6">
    <location>
        <begin position="85"/>
        <end position="516"/>
    </location>
</feature>
<dbReference type="InterPro" id="IPR020556">
    <property type="entry name" value="Amidase_CS"/>
</dbReference>